<dbReference type="PANTHER" id="PTHR47672:SF1">
    <property type="entry name" value="E3 UBIQUITIN-PROTEIN LIGASE SNT2"/>
    <property type="match status" value="1"/>
</dbReference>
<evidence type="ECO:0000256" key="1">
    <source>
        <dbReference type="ARBA" id="ARBA00022723"/>
    </source>
</evidence>
<feature type="compositionally biased region" description="Basic residues" evidence="5">
    <location>
        <begin position="132"/>
        <end position="142"/>
    </location>
</feature>
<reference evidence="7" key="1">
    <citation type="submission" date="2021-06" db="EMBL/GenBank/DDBJ databases">
        <authorList>
            <person name="Kallberg Y."/>
            <person name="Tangrot J."/>
            <person name="Rosling A."/>
        </authorList>
    </citation>
    <scope>NUCLEOTIDE SEQUENCE</scope>
    <source>
        <strain evidence="7">CL551</strain>
    </source>
</reference>
<dbReference type="Proteomes" id="UP000789342">
    <property type="component" value="Unassembled WGS sequence"/>
</dbReference>
<feature type="compositionally biased region" description="Polar residues" evidence="5">
    <location>
        <begin position="263"/>
        <end position="287"/>
    </location>
</feature>
<evidence type="ECO:0000256" key="2">
    <source>
        <dbReference type="ARBA" id="ARBA00022771"/>
    </source>
</evidence>
<feature type="domain" description="PHD-type" evidence="6">
    <location>
        <begin position="164"/>
        <end position="243"/>
    </location>
</feature>
<dbReference type="InterPro" id="IPR019787">
    <property type="entry name" value="Znf_PHD-finger"/>
</dbReference>
<dbReference type="EMBL" id="CAJVPV010040099">
    <property type="protein sequence ID" value="CAG8759682.1"/>
    <property type="molecule type" value="Genomic_DNA"/>
</dbReference>
<feature type="non-terminal residue" evidence="7">
    <location>
        <position position="1"/>
    </location>
</feature>
<dbReference type="GO" id="GO:0036205">
    <property type="term" value="P:histone catabolic process"/>
    <property type="evidence" value="ECO:0007669"/>
    <property type="project" value="TreeGrafter"/>
</dbReference>
<evidence type="ECO:0000313" key="7">
    <source>
        <dbReference type="EMBL" id="CAG8759682.1"/>
    </source>
</evidence>
<dbReference type="Gene3D" id="3.30.40.10">
    <property type="entry name" value="Zinc/RING finger domain, C3HC4 (zinc finger)"/>
    <property type="match status" value="1"/>
</dbReference>
<dbReference type="GO" id="GO:0008270">
    <property type="term" value="F:zinc ion binding"/>
    <property type="evidence" value="ECO:0007669"/>
    <property type="project" value="UniProtKB-KW"/>
</dbReference>
<evidence type="ECO:0000256" key="3">
    <source>
        <dbReference type="ARBA" id="ARBA00022833"/>
    </source>
</evidence>
<sequence>ISTPYLFSGAHTMINQTMQANGNSTSTPISIGSSSASTIPFSSSLASYSNLNRGLINSGIISSSTAAKIAYATQNITPNSTGHLFTATPTPAGFFTTTPVNPEVLAETKPKKRKIVDSENNGELQDGEPEKRRKPGKRRSKKAQQVVPQPEIVEPSPERAPIPQPVCAVCRLIEPPPTDRPSATYIYPSKARESMLLKGRDKVHRMIRCNFCTKWYHLACMNPPRRTMPTGGYVWRCEECDPGDSSDPLAQLTKSKDSPAPDDNNQSQTESSASAQRSEKSQPGTSTRKWRTVFKVLNQDVNILITSTRPKLPVLLRNLRCQLTKFDWGFVEIG</sequence>
<dbReference type="OrthoDB" id="20839at2759"/>
<evidence type="ECO:0000256" key="5">
    <source>
        <dbReference type="SAM" id="MobiDB-lite"/>
    </source>
</evidence>
<dbReference type="AlphaFoldDB" id="A0A9N9J185"/>
<feature type="non-terminal residue" evidence="7">
    <location>
        <position position="334"/>
    </location>
</feature>
<evidence type="ECO:0000256" key="4">
    <source>
        <dbReference type="PROSITE-ProRule" id="PRU00146"/>
    </source>
</evidence>
<dbReference type="SUPFAM" id="SSF57903">
    <property type="entry name" value="FYVE/PHD zinc finger"/>
    <property type="match status" value="1"/>
</dbReference>
<keyword evidence="2 4" id="KW-0863">Zinc-finger</keyword>
<dbReference type="GO" id="GO:0048189">
    <property type="term" value="C:Lid2 complex"/>
    <property type="evidence" value="ECO:0007669"/>
    <property type="project" value="TreeGrafter"/>
</dbReference>
<evidence type="ECO:0000313" key="8">
    <source>
        <dbReference type="Proteomes" id="UP000789342"/>
    </source>
</evidence>
<feature type="region of interest" description="Disordered" evidence="5">
    <location>
        <begin position="96"/>
        <end position="159"/>
    </location>
</feature>
<organism evidence="7 8">
    <name type="scientific">Acaulospora morrowiae</name>
    <dbReference type="NCBI Taxonomy" id="94023"/>
    <lineage>
        <taxon>Eukaryota</taxon>
        <taxon>Fungi</taxon>
        <taxon>Fungi incertae sedis</taxon>
        <taxon>Mucoromycota</taxon>
        <taxon>Glomeromycotina</taxon>
        <taxon>Glomeromycetes</taxon>
        <taxon>Diversisporales</taxon>
        <taxon>Acaulosporaceae</taxon>
        <taxon>Acaulospora</taxon>
    </lineage>
</organism>
<accession>A0A9N9J185</accession>
<comment type="caution">
    <text evidence="7">The sequence shown here is derived from an EMBL/GenBank/DDBJ whole genome shotgun (WGS) entry which is preliminary data.</text>
</comment>
<dbReference type="PROSITE" id="PS01359">
    <property type="entry name" value="ZF_PHD_1"/>
    <property type="match status" value="1"/>
</dbReference>
<keyword evidence="3" id="KW-0862">Zinc</keyword>
<dbReference type="InterPro" id="IPR001965">
    <property type="entry name" value="Znf_PHD"/>
</dbReference>
<dbReference type="Pfam" id="PF00628">
    <property type="entry name" value="PHD"/>
    <property type="match status" value="1"/>
</dbReference>
<dbReference type="GO" id="GO:0004842">
    <property type="term" value="F:ubiquitin-protein transferase activity"/>
    <property type="evidence" value="ECO:0007669"/>
    <property type="project" value="TreeGrafter"/>
</dbReference>
<dbReference type="InterPro" id="IPR019786">
    <property type="entry name" value="Zinc_finger_PHD-type_CS"/>
</dbReference>
<dbReference type="InterPro" id="IPR013083">
    <property type="entry name" value="Znf_RING/FYVE/PHD"/>
</dbReference>
<feature type="region of interest" description="Disordered" evidence="5">
    <location>
        <begin position="246"/>
        <end position="287"/>
    </location>
</feature>
<dbReference type="SMART" id="SM00249">
    <property type="entry name" value="PHD"/>
    <property type="match status" value="1"/>
</dbReference>
<keyword evidence="8" id="KW-1185">Reference proteome</keyword>
<protein>
    <submittedName>
        <fullName evidence="7">16201_t:CDS:1</fullName>
    </submittedName>
</protein>
<dbReference type="InterPro" id="IPR029617">
    <property type="entry name" value="Snt2"/>
</dbReference>
<keyword evidence="1" id="KW-0479">Metal-binding</keyword>
<name>A0A9N9J185_9GLOM</name>
<dbReference type="PANTHER" id="PTHR47672">
    <property type="entry name" value="E3 UBIQUITIN-PROTEIN LIGASE SNT2"/>
    <property type="match status" value="1"/>
</dbReference>
<dbReference type="InterPro" id="IPR011011">
    <property type="entry name" value="Znf_FYVE_PHD"/>
</dbReference>
<proteinExistence type="predicted"/>
<evidence type="ECO:0000259" key="6">
    <source>
        <dbReference type="PROSITE" id="PS50016"/>
    </source>
</evidence>
<gene>
    <name evidence="7" type="ORF">AMORRO_LOCUS15828</name>
</gene>
<dbReference type="PROSITE" id="PS50016">
    <property type="entry name" value="ZF_PHD_2"/>
    <property type="match status" value="1"/>
</dbReference>